<reference evidence="1 2" key="1">
    <citation type="submission" date="2024-07" db="EMBL/GenBank/DDBJ databases">
        <title>Chromosome-level genome assembly of the water stick insect Ranatra chinensis (Heteroptera: Nepidae).</title>
        <authorList>
            <person name="Liu X."/>
        </authorList>
    </citation>
    <scope>NUCLEOTIDE SEQUENCE [LARGE SCALE GENOMIC DNA]</scope>
    <source>
        <strain evidence="1">Cailab_2021Rc</strain>
        <tissue evidence="1">Muscle</tissue>
    </source>
</reference>
<dbReference type="AlphaFoldDB" id="A0ABD0YCP5"/>
<gene>
    <name evidence="1" type="ORF">AAG570_007653</name>
</gene>
<sequence length="660" mass="72757">MLDVFFSSLAVNDSVRLMKISSLLGHEFTLSEMERLAKYIKTTLKKPRLHTFELVITCLDDTAHDRFQCLVEALSESLEEMCNPTLNKLVLDINLGTEQVQHVCRALELASNVTVLHLPHLGCGREGLRAVADLIRSRPLVALNLAGSWGTRPEDQPSSSSGSSGGASCSVGTIGGKSLLSSVSPKTNCSYYFSSLPRGALGAYRSITRPATLPRQPLHQIVLDGYGTTDPKRNSDSILFQRLFHPMPSCDPNFHSSGFHDIFEAIRDPLCKLRSLNVSKCLLAAEDALCLGETVRKSRCLDALRLEGGTRLAEVLPVLLGLAENTSLQLLDLGSQRLTLEDGPTQLVCQALDKNSSLRLLSLEGWSFKIEEEGSLAVFLAFLQSTSVRDLVLANCRLHLAIHDGRLSRLGRQDDSVAELLTVLPNFVCPGIIFLRLGGFQVTINDRLALQGPHLLPFLRGFTRLSDLDLSLDKGMNSDANPFVIDDKTLINFFQTLSLHFRTLQSLKIANWKICLDDYERTLRVIGRCLKTCSLSYLKVNGIIVTDTMHRTGIEHMFLQTATTNLNYLSWISIVAVSLSPIQTTGLGKCIRERFPGSVLEISAKDIGAEATKSLVAALEEGGKTEVTFLGGPSFNLKMTRLLKNQKLKGKFRRFTSLKE</sequence>
<evidence type="ECO:0000313" key="1">
    <source>
        <dbReference type="EMBL" id="KAL1114829.1"/>
    </source>
</evidence>
<dbReference type="InterPro" id="IPR032675">
    <property type="entry name" value="LRR_dom_sf"/>
</dbReference>
<organism evidence="1 2">
    <name type="scientific">Ranatra chinensis</name>
    <dbReference type="NCBI Taxonomy" id="642074"/>
    <lineage>
        <taxon>Eukaryota</taxon>
        <taxon>Metazoa</taxon>
        <taxon>Ecdysozoa</taxon>
        <taxon>Arthropoda</taxon>
        <taxon>Hexapoda</taxon>
        <taxon>Insecta</taxon>
        <taxon>Pterygota</taxon>
        <taxon>Neoptera</taxon>
        <taxon>Paraneoptera</taxon>
        <taxon>Hemiptera</taxon>
        <taxon>Heteroptera</taxon>
        <taxon>Panheteroptera</taxon>
        <taxon>Nepomorpha</taxon>
        <taxon>Nepidae</taxon>
        <taxon>Ranatrinae</taxon>
        <taxon>Ranatra</taxon>
    </lineage>
</organism>
<dbReference type="PANTHER" id="PTHR24114">
    <property type="entry name" value="LEUCINE RICH REPEAT FAMILY PROTEIN"/>
    <property type="match status" value="1"/>
</dbReference>
<accession>A0ABD0YCP5</accession>
<dbReference type="Gene3D" id="3.80.10.10">
    <property type="entry name" value="Ribonuclease Inhibitor"/>
    <property type="match status" value="2"/>
</dbReference>
<dbReference type="EMBL" id="JBFDAA010000021">
    <property type="protein sequence ID" value="KAL1114829.1"/>
    <property type="molecule type" value="Genomic_DNA"/>
</dbReference>
<protein>
    <submittedName>
        <fullName evidence="1">Uncharacterized protein</fullName>
    </submittedName>
</protein>
<dbReference type="PANTHER" id="PTHR24114:SF2">
    <property type="entry name" value="F-BOX DOMAIN-CONTAINING PROTEIN-RELATED"/>
    <property type="match status" value="1"/>
</dbReference>
<evidence type="ECO:0000313" key="2">
    <source>
        <dbReference type="Proteomes" id="UP001558652"/>
    </source>
</evidence>
<proteinExistence type="predicted"/>
<comment type="caution">
    <text evidence="1">The sequence shown here is derived from an EMBL/GenBank/DDBJ whole genome shotgun (WGS) entry which is preliminary data.</text>
</comment>
<dbReference type="Proteomes" id="UP001558652">
    <property type="component" value="Unassembled WGS sequence"/>
</dbReference>
<dbReference type="InterPro" id="IPR052394">
    <property type="entry name" value="LRR-containing"/>
</dbReference>
<keyword evidence="2" id="KW-1185">Reference proteome</keyword>
<name>A0ABD0YCP5_9HEMI</name>
<dbReference type="SUPFAM" id="SSF52047">
    <property type="entry name" value="RNI-like"/>
    <property type="match status" value="2"/>
</dbReference>